<protein>
    <submittedName>
        <fullName evidence="1">Uncharacterized protein</fullName>
    </submittedName>
</protein>
<reference evidence="1" key="1">
    <citation type="submission" date="2014-07" db="EMBL/GenBank/DDBJ databases">
        <authorList>
            <person name="Monot Marc"/>
        </authorList>
    </citation>
    <scope>NUCLEOTIDE SEQUENCE</scope>
</reference>
<sequence length="59" mass="6468">MNNIAVPKCTSPPFIDIGNLMFINLVAINTNAINSEVSTMSFVVNFCLTVTSILYPPIY</sequence>
<dbReference type="EMBL" id="LK932505">
    <property type="protein sequence ID" value="CDS85226.1"/>
    <property type="molecule type" value="Genomic_DNA"/>
</dbReference>
<gene>
    <name evidence="1" type="ORF">BN1096_520167</name>
</gene>
<proteinExistence type="predicted"/>
<organism evidence="1">
    <name type="scientific">Clostridioides difficile</name>
    <name type="common">Peptoclostridium difficile</name>
    <dbReference type="NCBI Taxonomy" id="1496"/>
    <lineage>
        <taxon>Bacteria</taxon>
        <taxon>Bacillati</taxon>
        <taxon>Bacillota</taxon>
        <taxon>Clostridia</taxon>
        <taxon>Peptostreptococcales</taxon>
        <taxon>Peptostreptococcaceae</taxon>
        <taxon>Clostridioides</taxon>
    </lineage>
</organism>
<evidence type="ECO:0000313" key="1">
    <source>
        <dbReference type="EMBL" id="CDS85226.1"/>
    </source>
</evidence>
<name>A0A069AAQ2_CLODI</name>
<accession>A0A069AAQ2</accession>
<dbReference type="AlphaFoldDB" id="A0A069AAQ2"/>